<evidence type="ECO:0000313" key="3">
    <source>
        <dbReference type="EMBL" id="QCK86923.1"/>
    </source>
</evidence>
<dbReference type="InterPro" id="IPR050807">
    <property type="entry name" value="TransReg_Diox_bact_type"/>
</dbReference>
<dbReference type="KEGG" id="paqt:E8L99_14745"/>
<dbReference type="Gene3D" id="2.60.120.10">
    <property type="entry name" value="Jelly Rolls"/>
    <property type="match status" value="1"/>
</dbReference>
<dbReference type="InterPro" id="IPR010982">
    <property type="entry name" value="Lambda_DNA-bd_dom_sf"/>
</dbReference>
<keyword evidence="1" id="KW-0238">DNA-binding</keyword>
<dbReference type="SUPFAM" id="SSF51182">
    <property type="entry name" value="RmlC-like cupins"/>
    <property type="match status" value="1"/>
</dbReference>
<dbReference type="Pfam" id="PF01381">
    <property type="entry name" value="HTH_3"/>
    <property type="match status" value="1"/>
</dbReference>
<keyword evidence="4" id="KW-1185">Reference proteome</keyword>
<dbReference type="RefSeq" id="WP_137100254.1">
    <property type="nucleotide sequence ID" value="NZ_CP039865.1"/>
</dbReference>
<accession>A0A4D7QLP2</accession>
<proteinExistence type="predicted"/>
<reference evidence="3 4" key="1">
    <citation type="submission" date="2019-04" db="EMBL/GenBank/DDBJ databases">
        <title>Phreatobacter aquaticus sp. nov.</title>
        <authorList>
            <person name="Choi A."/>
            <person name="Baek K."/>
        </authorList>
    </citation>
    <scope>NUCLEOTIDE SEQUENCE [LARGE SCALE GENOMIC DNA]</scope>
    <source>
        <strain evidence="3 4">NMCR1094</strain>
    </source>
</reference>
<dbReference type="Pfam" id="PF07883">
    <property type="entry name" value="Cupin_2"/>
    <property type="match status" value="1"/>
</dbReference>
<dbReference type="CDD" id="cd00093">
    <property type="entry name" value="HTH_XRE"/>
    <property type="match status" value="1"/>
</dbReference>
<dbReference type="OrthoDB" id="9814751at2"/>
<dbReference type="GO" id="GO:0005829">
    <property type="term" value="C:cytosol"/>
    <property type="evidence" value="ECO:0007669"/>
    <property type="project" value="TreeGrafter"/>
</dbReference>
<dbReference type="GO" id="GO:0003700">
    <property type="term" value="F:DNA-binding transcription factor activity"/>
    <property type="evidence" value="ECO:0007669"/>
    <property type="project" value="TreeGrafter"/>
</dbReference>
<dbReference type="EMBL" id="CP039865">
    <property type="protein sequence ID" value="QCK86923.1"/>
    <property type="molecule type" value="Genomic_DNA"/>
</dbReference>
<dbReference type="GO" id="GO:0003677">
    <property type="term" value="F:DNA binding"/>
    <property type="evidence" value="ECO:0007669"/>
    <property type="project" value="UniProtKB-KW"/>
</dbReference>
<dbReference type="SMART" id="SM00530">
    <property type="entry name" value="HTH_XRE"/>
    <property type="match status" value="1"/>
</dbReference>
<dbReference type="SUPFAM" id="SSF47413">
    <property type="entry name" value="lambda repressor-like DNA-binding domains"/>
    <property type="match status" value="1"/>
</dbReference>
<dbReference type="InterPro" id="IPR014710">
    <property type="entry name" value="RmlC-like_jellyroll"/>
</dbReference>
<protein>
    <submittedName>
        <fullName evidence="3">Cupin domain-containing protein</fullName>
    </submittedName>
</protein>
<name>A0A4D7QLP2_9HYPH</name>
<organism evidence="3 4">
    <name type="scientific">Phreatobacter aquaticus</name>
    <dbReference type="NCBI Taxonomy" id="2570229"/>
    <lineage>
        <taxon>Bacteria</taxon>
        <taxon>Pseudomonadati</taxon>
        <taxon>Pseudomonadota</taxon>
        <taxon>Alphaproteobacteria</taxon>
        <taxon>Hyphomicrobiales</taxon>
        <taxon>Phreatobacteraceae</taxon>
        <taxon>Phreatobacter</taxon>
    </lineage>
</organism>
<dbReference type="AlphaFoldDB" id="A0A4D7QLP2"/>
<dbReference type="PROSITE" id="PS50943">
    <property type="entry name" value="HTH_CROC1"/>
    <property type="match status" value="1"/>
</dbReference>
<dbReference type="PANTHER" id="PTHR46797">
    <property type="entry name" value="HTH-TYPE TRANSCRIPTIONAL REGULATOR"/>
    <property type="match status" value="1"/>
</dbReference>
<dbReference type="PANTHER" id="PTHR46797:SF11">
    <property type="entry name" value="HTH-TYPE TRANSCRIPTIONAL REGULATOR PUUR"/>
    <property type="match status" value="1"/>
</dbReference>
<evidence type="ECO:0000259" key="2">
    <source>
        <dbReference type="PROSITE" id="PS50943"/>
    </source>
</evidence>
<dbReference type="InterPro" id="IPR013096">
    <property type="entry name" value="Cupin_2"/>
</dbReference>
<feature type="domain" description="HTH cro/C1-type" evidence="2">
    <location>
        <begin position="9"/>
        <end position="63"/>
    </location>
</feature>
<dbReference type="Gene3D" id="1.10.260.40">
    <property type="entry name" value="lambda repressor-like DNA-binding domains"/>
    <property type="match status" value="1"/>
</dbReference>
<gene>
    <name evidence="3" type="ORF">E8L99_14745</name>
</gene>
<dbReference type="CDD" id="cd02209">
    <property type="entry name" value="cupin_XRE_C"/>
    <property type="match status" value="1"/>
</dbReference>
<evidence type="ECO:0000256" key="1">
    <source>
        <dbReference type="ARBA" id="ARBA00023125"/>
    </source>
</evidence>
<sequence length="191" mass="20647">MDFDVGARLRELRAAAKLSQRELASRACVPHGLIATVEQNKSSPSIASLRKILDGLGVSFVDFFSVDSAKAGQMFFAAEELIDLTSVLTGSMETSRGSMHFRQVGDARAHNLQILHERYEPGADTGEAMLAHASREGGVVISGELEVTVGQAVRTLKVGEAYLFDSQIPHRFRNVGDEPCIVVSACTPPYL</sequence>
<dbReference type="Proteomes" id="UP000298588">
    <property type="component" value="Chromosome"/>
</dbReference>
<dbReference type="InterPro" id="IPR011051">
    <property type="entry name" value="RmlC_Cupin_sf"/>
</dbReference>
<evidence type="ECO:0000313" key="4">
    <source>
        <dbReference type="Proteomes" id="UP000298588"/>
    </source>
</evidence>
<dbReference type="InterPro" id="IPR001387">
    <property type="entry name" value="Cro/C1-type_HTH"/>
</dbReference>